<reference evidence="4 5" key="1">
    <citation type="journal article" date="2016" name="Mol. Biol. Evol.">
        <title>Comparative Genomics of Early-Diverging Mushroom-Forming Fungi Provides Insights into the Origins of Lignocellulose Decay Capabilities.</title>
        <authorList>
            <person name="Nagy L.G."/>
            <person name="Riley R."/>
            <person name="Tritt A."/>
            <person name="Adam C."/>
            <person name="Daum C."/>
            <person name="Floudas D."/>
            <person name="Sun H."/>
            <person name="Yadav J.S."/>
            <person name="Pangilinan J."/>
            <person name="Larsson K.H."/>
            <person name="Matsuura K."/>
            <person name="Barry K."/>
            <person name="Labutti K."/>
            <person name="Kuo R."/>
            <person name="Ohm R.A."/>
            <person name="Bhattacharya S.S."/>
            <person name="Shirouzu T."/>
            <person name="Yoshinaga Y."/>
            <person name="Martin F.M."/>
            <person name="Grigoriev I.V."/>
            <person name="Hibbett D.S."/>
        </authorList>
    </citation>
    <scope>NUCLEOTIDE SEQUENCE [LARGE SCALE GENOMIC DNA]</scope>
    <source>
        <strain evidence="4 5">HHB12733</strain>
    </source>
</reference>
<keyword evidence="3" id="KW-0472">Membrane</keyword>
<organism evidence="4 5">
    <name type="scientific">Calocera cornea HHB12733</name>
    <dbReference type="NCBI Taxonomy" id="1353952"/>
    <lineage>
        <taxon>Eukaryota</taxon>
        <taxon>Fungi</taxon>
        <taxon>Dikarya</taxon>
        <taxon>Basidiomycota</taxon>
        <taxon>Agaricomycotina</taxon>
        <taxon>Dacrymycetes</taxon>
        <taxon>Dacrymycetales</taxon>
        <taxon>Dacrymycetaceae</taxon>
        <taxon>Calocera</taxon>
    </lineage>
</organism>
<dbReference type="STRING" id="1353952.A0A165IG31"/>
<keyword evidence="5" id="KW-1185">Reference proteome</keyword>
<feature type="transmembrane region" description="Helical" evidence="3">
    <location>
        <begin position="399"/>
        <end position="423"/>
    </location>
</feature>
<dbReference type="PANTHER" id="PTHR31503">
    <property type="entry name" value="VACUOLAR CALCIUM ION TRANSPORTER"/>
    <property type="match status" value="1"/>
</dbReference>
<keyword evidence="1" id="KW-0406">Ion transport</keyword>
<evidence type="ECO:0000256" key="2">
    <source>
        <dbReference type="SAM" id="MobiDB-lite"/>
    </source>
</evidence>
<feature type="transmembrane region" description="Helical" evidence="3">
    <location>
        <begin position="177"/>
        <end position="196"/>
    </location>
</feature>
<feature type="transmembrane region" description="Helical" evidence="3">
    <location>
        <begin position="498"/>
        <end position="518"/>
    </location>
</feature>
<sequence>MSYPDRYWRPASNMAPSEFYPDAPLPGPPPVPPKPPPHQHSNVAWRPPSRTFQEEASIAERAYVAPAPPHAKESHTMNVARRGYPYPGGRYLTPREDMAYAQGLPPAGPGGPPVPGKETFVESTHAAAAWRRTQADMREEGPGSGLRYLVLRTWLNALLLVVPVAWLGHFLGWSDRIVFALCFVAIVPLQIVLDFLGAQMTLHWGRSIGGLIAVTIGNGAPASLAVILLLRCELRLLQSVVAGILILQLLIVPGFAMLSSQAGGSPARLNYALISLGVLALLILVAFYGATFGTTLPATATEIVLVQAQILQISRGMAIILIVVYFGSRLILPWIVNEDVTYAAAEGETREIYEEEEAIVPTWLCLFLIAIFLGILIVTVLWLVDSFGFIATEPFTEEWFGLILLPFLTFGSDVLVGLSFIFQRAVLPQTEPLAPRPSGLAMDLSIQFALFWLPLVVLVGWGLSKPLSLLFDLYEVVILVGVMYLTNNSSLDGWATPAEGLLLVAAYVMIALCTWFYVGQAAVATLVACVA</sequence>
<feature type="transmembrane region" description="Helical" evidence="3">
    <location>
        <begin position="208"/>
        <end position="230"/>
    </location>
</feature>
<dbReference type="AlphaFoldDB" id="A0A165IG31"/>
<evidence type="ECO:0000256" key="1">
    <source>
        <dbReference type="ARBA" id="ARBA00023065"/>
    </source>
</evidence>
<dbReference type="PANTHER" id="PTHR31503:SF20">
    <property type="entry name" value="CA(2+)_H(+) EXCHANGER, PUTATIVE (EUROFUNG)-RELATED"/>
    <property type="match status" value="1"/>
</dbReference>
<keyword evidence="1" id="KW-0813">Transport</keyword>
<feature type="transmembrane region" description="Helical" evidence="3">
    <location>
        <begin position="363"/>
        <end position="384"/>
    </location>
</feature>
<gene>
    <name evidence="4" type="ORF">CALCODRAFT_107256</name>
</gene>
<evidence type="ECO:0000313" key="4">
    <source>
        <dbReference type="EMBL" id="KZT60524.1"/>
    </source>
</evidence>
<feature type="region of interest" description="Disordered" evidence="2">
    <location>
        <begin position="1"/>
        <end position="49"/>
    </location>
</feature>
<feature type="transmembrane region" description="Helical" evidence="3">
    <location>
        <begin position="236"/>
        <end position="258"/>
    </location>
</feature>
<dbReference type="Proteomes" id="UP000076842">
    <property type="component" value="Unassembled WGS sequence"/>
</dbReference>
<dbReference type="InParanoid" id="A0A165IG31"/>
<dbReference type="GO" id="GO:0006874">
    <property type="term" value="P:intracellular calcium ion homeostasis"/>
    <property type="evidence" value="ECO:0007669"/>
    <property type="project" value="TreeGrafter"/>
</dbReference>
<protein>
    <recommendedName>
        <fullName evidence="6">Sodium/calcium exchanger membrane region domain-containing protein</fullName>
    </recommendedName>
</protein>
<name>A0A165IG31_9BASI</name>
<accession>A0A165IG31</accession>
<feature type="transmembrane region" description="Helical" evidence="3">
    <location>
        <begin position="270"/>
        <end position="290"/>
    </location>
</feature>
<feature type="transmembrane region" description="Helical" evidence="3">
    <location>
        <begin position="444"/>
        <end position="463"/>
    </location>
</feature>
<keyword evidence="3" id="KW-0812">Transmembrane</keyword>
<dbReference type="InterPro" id="IPR004713">
    <property type="entry name" value="CaH_exchang"/>
</dbReference>
<dbReference type="GO" id="GO:0000329">
    <property type="term" value="C:fungal-type vacuole membrane"/>
    <property type="evidence" value="ECO:0007669"/>
    <property type="project" value="TreeGrafter"/>
</dbReference>
<feature type="transmembrane region" description="Helical" evidence="3">
    <location>
        <begin position="469"/>
        <end position="486"/>
    </location>
</feature>
<evidence type="ECO:0000256" key="3">
    <source>
        <dbReference type="SAM" id="Phobius"/>
    </source>
</evidence>
<dbReference type="EMBL" id="KV423930">
    <property type="protein sequence ID" value="KZT60524.1"/>
    <property type="molecule type" value="Genomic_DNA"/>
</dbReference>
<dbReference type="OrthoDB" id="1699231at2759"/>
<evidence type="ECO:0008006" key="6">
    <source>
        <dbReference type="Google" id="ProtNLM"/>
    </source>
</evidence>
<dbReference type="GO" id="GO:0015369">
    <property type="term" value="F:calcium:proton antiporter activity"/>
    <property type="evidence" value="ECO:0007669"/>
    <property type="project" value="TreeGrafter"/>
</dbReference>
<feature type="compositionally biased region" description="Pro residues" evidence="2">
    <location>
        <begin position="23"/>
        <end position="38"/>
    </location>
</feature>
<evidence type="ECO:0000313" key="5">
    <source>
        <dbReference type="Proteomes" id="UP000076842"/>
    </source>
</evidence>
<feature type="transmembrane region" description="Helical" evidence="3">
    <location>
        <begin position="154"/>
        <end position="171"/>
    </location>
</feature>
<keyword evidence="3" id="KW-1133">Transmembrane helix</keyword>
<proteinExistence type="predicted"/>